<dbReference type="EMBL" id="JACGWS010000012">
    <property type="protein sequence ID" value="MBC8756629.1"/>
    <property type="molecule type" value="Genomic_DNA"/>
</dbReference>
<dbReference type="SUPFAM" id="SSF55136">
    <property type="entry name" value="Probable bacterial effector-binding domain"/>
    <property type="match status" value="1"/>
</dbReference>
<evidence type="ECO:0000313" key="3">
    <source>
        <dbReference type="Proteomes" id="UP000619238"/>
    </source>
</evidence>
<proteinExistence type="predicted"/>
<name>A0ABR7QDJ5_9FLAO</name>
<comment type="caution">
    <text evidence="2">The sequence shown here is derived from an EMBL/GenBank/DDBJ whole genome shotgun (WGS) entry which is preliminary data.</text>
</comment>
<evidence type="ECO:0000313" key="2">
    <source>
        <dbReference type="EMBL" id="MBC8756629.1"/>
    </source>
</evidence>
<dbReference type="SMART" id="SM00871">
    <property type="entry name" value="AraC_E_bind"/>
    <property type="match status" value="1"/>
</dbReference>
<dbReference type="Gene3D" id="3.30.530.20">
    <property type="match status" value="1"/>
</dbReference>
<dbReference type="InterPro" id="IPR010499">
    <property type="entry name" value="AraC_E-bd"/>
</dbReference>
<evidence type="ECO:0000259" key="1">
    <source>
        <dbReference type="SMART" id="SM00871"/>
    </source>
</evidence>
<dbReference type="InterPro" id="IPR023393">
    <property type="entry name" value="START-like_dom_sf"/>
</dbReference>
<dbReference type="InterPro" id="IPR011256">
    <property type="entry name" value="Reg_factor_effector_dom_sf"/>
</dbReference>
<reference evidence="2 3" key="1">
    <citation type="submission" date="2020-07" db="EMBL/GenBank/DDBJ databases">
        <title>Description of Kordia aestuariivivens sp. nov., isolated from a tidal flat.</title>
        <authorList>
            <person name="Park S."/>
            <person name="Yoon J.-H."/>
        </authorList>
    </citation>
    <scope>NUCLEOTIDE SEQUENCE [LARGE SCALE GENOMIC DNA]</scope>
    <source>
        <strain evidence="2 3">YSTF-M3</strain>
    </source>
</reference>
<dbReference type="RefSeq" id="WP_187563667.1">
    <property type="nucleotide sequence ID" value="NZ_JACGWS010000012.1"/>
</dbReference>
<gene>
    <name evidence="2" type="ORF">H2O64_18295</name>
</gene>
<dbReference type="InterPro" id="IPR019587">
    <property type="entry name" value="Polyketide_cyclase/dehydratase"/>
</dbReference>
<organism evidence="2 3">
    <name type="scientific">Kordia aestuariivivens</name>
    <dbReference type="NCBI Taxonomy" id="2759037"/>
    <lineage>
        <taxon>Bacteria</taxon>
        <taxon>Pseudomonadati</taxon>
        <taxon>Bacteroidota</taxon>
        <taxon>Flavobacteriia</taxon>
        <taxon>Flavobacteriales</taxon>
        <taxon>Flavobacteriaceae</taxon>
        <taxon>Kordia</taxon>
    </lineage>
</organism>
<dbReference type="Gene3D" id="3.20.80.10">
    <property type="entry name" value="Regulatory factor, effector binding domain"/>
    <property type="match status" value="1"/>
</dbReference>
<sequence length="348" mass="39405">MKILKYVLLLLLVLIVAGAIFVATRPNDYDVVRSKVIKAPIDVVFNNINDYKNWEAWGPWMEEDSTIVVKYNEQTSGVGANYTWTSKDGPGKMKTVSLTQNKSLEQVMQFGDYEPTDVYWTFEEVPEGTKVSWGMKSDKTAFMFKLFAALSGGMDKMLGDMEEKGLANIEREVLAELKKNPPKQFRLGDISQHEASAKQFIGFYQKTTTDASMEDMTKLFTEFMPQAGMYAVNNKLEGYTPGSLYIKWDEETKEAEFYIGLLFDDDTILPDGEGMTKTILPAGQILKISKFGPYGVGDMDAHMKIATYMNEKKLMPEGIVWELYPNDPTTVKPEEIQTDIFYLVKAAE</sequence>
<dbReference type="Pfam" id="PF06445">
    <property type="entry name" value="GyrI-like"/>
    <property type="match status" value="1"/>
</dbReference>
<protein>
    <submittedName>
        <fullName evidence="2">SRPBCC family protein</fullName>
    </submittedName>
</protein>
<dbReference type="Pfam" id="PF10604">
    <property type="entry name" value="Polyketide_cyc2"/>
    <property type="match status" value="1"/>
</dbReference>
<keyword evidence="3" id="KW-1185">Reference proteome</keyword>
<accession>A0ABR7QDJ5</accession>
<feature type="domain" description="AraC effector-binding" evidence="1">
    <location>
        <begin position="188"/>
        <end position="345"/>
    </location>
</feature>
<dbReference type="SUPFAM" id="SSF55961">
    <property type="entry name" value="Bet v1-like"/>
    <property type="match status" value="1"/>
</dbReference>
<dbReference type="Proteomes" id="UP000619238">
    <property type="component" value="Unassembled WGS sequence"/>
</dbReference>
<dbReference type="CDD" id="cd07818">
    <property type="entry name" value="SRPBCC_1"/>
    <property type="match status" value="1"/>
</dbReference>
<dbReference type="InterPro" id="IPR029442">
    <property type="entry name" value="GyrI-like"/>
</dbReference>